<dbReference type="eggNOG" id="COG1729">
    <property type="taxonomic scope" value="Bacteria"/>
</dbReference>
<gene>
    <name evidence="5" type="ordered locus">PCC7424_0180</name>
</gene>
<feature type="repeat" description="TPR" evidence="3">
    <location>
        <begin position="93"/>
        <end position="126"/>
    </location>
</feature>
<dbReference type="InterPro" id="IPR050498">
    <property type="entry name" value="Ycf3"/>
</dbReference>
<evidence type="ECO:0000256" key="1">
    <source>
        <dbReference type="ARBA" id="ARBA00022737"/>
    </source>
</evidence>
<dbReference type="Proteomes" id="UP000002384">
    <property type="component" value="Chromosome"/>
</dbReference>
<dbReference type="SUPFAM" id="SSF48452">
    <property type="entry name" value="TPR-like"/>
    <property type="match status" value="1"/>
</dbReference>
<keyword evidence="4" id="KW-0472">Membrane</keyword>
<keyword evidence="2 3" id="KW-0802">TPR repeat</keyword>
<keyword evidence="4" id="KW-1133">Transmembrane helix</keyword>
<dbReference type="PANTHER" id="PTHR44858">
    <property type="entry name" value="TETRATRICOPEPTIDE REPEAT PROTEIN 6"/>
    <property type="match status" value="1"/>
</dbReference>
<keyword evidence="6" id="KW-1185">Reference proteome</keyword>
<evidence type="ECO:0000256" key="4">
    <source>
        <dbReference type="SAM" id="Phobius"/>
    </source>
</evidence>
<feature type="transmembrane region" description="Helical" evidence="4">
    <location>
        <begin position="6"/>
        <end position="27"/>
    </location>
</feature>
<feature type="repeat" description="TPR" evidence="3">
    <location>
        <begin position="127"/>
        <end position="160"/>
    </location>
</feature>
<accession>B7K9G7</accession>
<dbReference type="PROSITE" id="PS50293">
    <property type="entry name" value="TPR_REGION"/>
    <property type="match status" value="1"/>
</dbReference>
<organism evidence="5 6">
    <name type="scientific">Gloeothece citriformis (strain PCC 7424)</name>
    <name type="common">Cyanothece sp. (strain PCC 7424)</name>
    <dbReference type="NCBI Taxonomy" id="65393"/>
    <lineage>
        <taxon>Bacteria</taxon>
        <taxon>Bacillati</taxon>
        <taxon>Cyanobacteriota</taxon>
        <taxon>Cyanophyceae</taxon>
        <taxon>Oscillatoriophycideae</taxon>
        <taxon>Chroococcales</taxon>
        <taxon>Aphanothecaceae</taxon>
        <taxon>Gloeothece</taxon>
        <taxon>Gloeothece citriformis</taxon>
    </lineage>
</organism>
<dbReference type="Gene3D" id="1.25.40.10">
    <property type="entry name" value="Tetratricopeptide repeat domain"/>
    <property type="match status" value="1"/>
</dbReference>
<evidence type="ECO:0000256" key="2">
    <source>
        <dbReference type="ARBA" id="ARBA00022803"/>
    </source>
</evidence>
<protein>
    <submittedName>
        <fullName evidence="5">TPR repeat-containing protein</fullName>
    </submittedName>
</protein>
<evidence type="ECO:0000313" key="5">
    <source>
        <dbReference type="EMBL" id="ACK68650.1"/>
    </source>
</evidence>
<dbReference type="SMART" id="SM00028">
    <property type="entry name" value="TPR"/>
    <property type="match status" value="3"/>
</dbReference>
<evidence type="ECO:0000313" key="6">
    <source>
        <dbReference type="Proteomes" id="UP000002384"/>
    </source>
</evidence>
<sequence>MTMNEYLPVVYISVLLVLLSATALFLFRQIFKTRRVESTFSRLQKKLQKEKGTAKDYYELGSLYLDKKLYVQSINLFQKALKADNEVEPENKALVYNALGYAYYAQEQYEIAIRNYKEAIKLYPEYVIALNNLANVYAKKQMTAKALETYEETLKIDPNNSIAKRRAESLRKRFVESK</sequence>
<proteinExistence type="predicted"/>
<dbReference type="Pfam" id="PF13181">
    <property type="entry name" value="TPR_8"/>
    <property type="match status" value="1"/>
</dbReference>
<feature type="repeat" description="TPR" evidence="3">
    <location>
        <begin position="54"/>
        <end position="87"/>
    </location>
</feature>
<dbReference type="InterPro" id="IPR011990">
    <property type="entry name" value="TPR-like_helical_dom_sf"/>
</dbReference>
<dbReference type="STRING" id="65393.PCC7424_0180"/>
<dbReference type="KEGG" id="cyc:PCC7424_0180"/>
<evidence type="ECO:0000256" key="3">
    <source>
        <dbReference type="PROSITE-ProRule" id="PRU00339"/>
    </source>
</evidence>
<dbReference type="PANTHER" id="PTHR44858:SF1">
    <property type="entry name" value="UDP-N-ACETYLGLUCOSAMINE--PEPTIDE N-ACETYLGLUCOSAMINYLTRANSFERASE SPINDLY-RELATED"/>
    <property type="match status" value="1"/>
</dbReference>
<dbReference type="EMBL" id="CP001291">
    <property type="protein sequence ID" value="ACK68650.1"/>
    <property type="molecule type" value="Genomic_DNA"/>
</dbReference>
<dbReference type="HOGENOM" id="CLU_071416_2_0_3"/>
<reference evidence="6" key="1">
    <citation type="journal article" date="2011" name="MBio">
        <title>Novel metabolic attributes of the genus Cyanothece, comprising a group of unicellular nitrogen-fixing Cyanobacteria.</title>
        <authorList>
            <person name="Bandyopadhyay A."/>
            <person name="Elvitigala T."/>
            <person name="Welsh E."/>
            <person name="Stockel J."/>
            <person name="Liberton M."/>
            <person name="Min H."/>
            <person name="Sherman L.A."/>
            <person name="Pakrasi H.B."/>
        </authorList>
    </citation>
    <scope>NUCLEOTIDE SEQUENCE [LARGE SCALE GENOMIC DNA]</scope>
    <source>
        <strain evidence="6">PCC 7424</strain>
    </source>
</reference>
<keyword evidence="4" id="KW-0812">Transmembrane</keyword>
<dbReference type="Pfam" id="PF13432">
    <property type="entry name" value="TPR_16"/>
    <property type="match status" value="1"/>
</dbReference>
<dbReference type="InterPro" id="IPR019734">
    <property type="entry name" value="TPR_rpt"/>
</dbReference>
<dbReference type="AlphaFoldDB" id="B7K9G7"/>
<dbReference type="PROSITE" id="PS50005">
    <property type="entry name" value="TPR"/>
    <property type="match status" value="3"/>
</dbReference>
<keyword evidence="1" id="KW-0677">Repeat</keyword>
<name>B7K9G7_GLOC7</name>